<protein>
    <submittedName>
        <fullName evidence="2">(Mediterranean fruit fly) hypothetical protein</fullName>
    </submittedName>
</protein>
<organism evidence="2 3">
    <name type="scientific">Ceratitis capitata</name>
    <name type="common">Mediterranean fruit fly</name>
    <name type="synonym">Tephritis capitata</name>
    <dbReference type="NCBI Taxonomy" id="7213"/>
    <lineage>
        <taxon>Eukaryota</taxon>
        <taxon>Metazoa</taxon>
        <taxon>Ecdysozoa</taxon>
        <taxon>Arthropoda</taxon>
        <taxon>Hexapoda</taxon>
        <taxon>Insecta</taxon>
        <taxon>Pterygota</taxon>
        <taxon>Neoptera</taxon>
        <taxon>Endopterygota</taxon>
        <taxon>Diptera</taxon>
        <taxon>Brachycera</taxon>
        <taxon>Muscomorpha</taxon>
        <taxon>Tephritoidea</taxon>
        <taxon>Tephritidae</taxon>
        <taxon>Ceratitis</taxon>
        <taxon>Ceratitis</taxon>
    </lineage>
</organism>
<proteinExistence type="predicted"/>
<feature type="region of interest" description="Disordered" evidence="1">
    <location>
        <begin position="1"/>
        <end position="30"/>
    </location>
</feature>
<comment type="caution">
    <text evidence="2">The sequence shown here is derived from an EMBL/GenBank/DDBJ whole genome shotgun (WGS) entry which is preliminary data.</text>
</comment>
<reference evidence="2" key="1">
    <citation type="submission" date="2020-11" db="EMBL/GenBank/DDBJ databases">
        <authorList>
            <person name="Whitehead M."/>
        </authorList>
    </citation>
    <scope>NUCLEOTIDE SEQUENCE</scope>
    <source>
        <strain evidence="2">EGII</strain>
    </source>
</reference>
<dbReference type="EMBL" id="CAJHJT010000012">
    <property type="protein sequence ID" value="CAD6999474.1"/>
    <property type="molecule type" value="Genomic_DNA"/>
</dbReference>
<dbReference type="AlphaFoldDB" id="A0A811UKZ7"/>
<feature type="compositionally biased region" description="Polar residues" evidence="1">
    <location>
        <begin position="1"/>
        <end position="13"/>
    </location>
</feature>
<evidence type="ECO:0000313" key="2">
    <source>
        <dbReference type="EMBL" id="CAD6999474.1"/>
    </source>
</evidence>
<evidence type="ECO:0000256" key="1">
    <source>
        <dbReference type="SAM" id="MobiDB-lite"/>
    </source>
</evidence>
<name>A0A811UKZ7_CERCA</name>
<accession>A0A811UKZ7</accession>
<dbReference type="Proteomes" id="UP000606786">
    <property type="component" value="Unassembled WGS sequence"/>
</dbReference>
<feature type="compositionally biased region" description="Acidic residues" evidence="1">
    <location>
        <begin position="18"/>
        <end position="30"/>
    </location>
</feature>
<gene>
    <name evidence="2" type="ORF">CCAP1982_LOCUS7998</name>
</gene>
<evidence type="ECO:0000313" key="3">
    <source>
        <dbReference type="Proteomes" id="UP000606786"/>
    </source>
</evidence>
<sequence length="62" mass="6851">KKNFCNIFTNQQRVGRGDDDDDDDDVDNNNNDDEVVTILCFGDNKTNLQQNATADGVAGKMV</sequence>
<keyword evidence="3" id="KW-1185">Reference proteome</keyword>
<feature type="non-terminal residue" evidence="2">
    <location>
        <position position="1"/>
    </location>
</feature>